<keyword evidence="2" id="KW-0805">Transcription regulation</keyword>
<dbReference type="SUPFAM" id="SSF46785">
    <property type="entry name" value="Winged helix' DNA-binding domain"/>
    <property type="match status" value="1"/>
</dbReference>
<comment type="similarity">
    <text evidence="1">Belongs to the LysR transcriptional regulatory family.</text>
</comment>
<sequence>MRHRTLRQLEVFEAIARLGSFTRAAEELFLTQPTVSMQIKKLSDAVGLPLFEQVGKKIYLTDAGHELHRTCRGIFEHLAHFEMVTADMKGLKTGKLRLAVVTTAKYFAPRLLGMFCQQYPGVEVSLKVSNRERVLERLAANQDDLYILGQPPEEADAVAEAFLENTLVVIAPAHHALAKKKKIPLARIAEEPFLLREPGSGTRMATERVFATQGLKLKVRMELGSNEAIKQAVIGGLGISVLSSHTLALDAPARQFVVLDVQGFPIRRHWYFAYPAGKQLSIVASTFVDYLRQASKYIGVVSAQEHGRPGRLVKKAE</sequence>
<dbReference type="Gene3D" id="3.40.190.290">
    <property type="match status" value="1"/>
</dbReference>
<name>A0A512L361_9PROT</name>
<keyword evidence="7" id="KW-1185">Reference proteome</keyword>
<reference evidence="6 7" key="1">
    <citation type="submission" date="2019-07" db="EMBL/GenBank/DDBJ databases">
        <title>Whole genome shotgun sequence of Thiobacillus plumbophilus NBRC 107929.</title>
        <authorList>
            <person name="Hosoyama A."/>
            <person name="Uohara A."/>
            <person name="Ohji S."/>
            <person name="Ichikawa N."/>
        </authorList>
    </citation>
    <scope>NUCLEOTIDE SEQUENCE [LARGE SCALE GENOMIC DNA]</scope>
    <source>
        <strain evidence="6 7">NBRC 107929</strain>
    </source>
</reference>
<gene>
    <name evidence="6" type="ORF">TPL01_00480</name>
</gene>
<evidence type="ECO:0000256" key="3">
    <source>
        <dbReference type="ARBA" id="ARBA00023125"/>
    </source>
</evidence>
<evidence type="ECO:0000256" key="1">
    <source>
        <dbReference type="ARBA" id="ARBA00009437"/>
    </source>
</evidence>
<organism evidence="6 7">
    <name type="scientific">Sulfuriferula plumbiphila</name>
    <dbReference type="NCBI Taxonomy" id="171865"/>
    <lineage>
        <taxon>Bacteria</taxon>
        <taxon>Pseudomonadati</taxon>
        <taxon>Pseudomonadota</taxon>
        <taxon>Betaproteobacteria</taxon>
        <taxon>Nitrosomonadales</taxon>
        <taxon>Sulfuricellaceae</taxon>
        <taxon>Sulfuriferula</taxon>
    </lineage>
</organism>
<dbReference type="PROSITE" id="PS50931">
    <property type="entry name" value="HTH_LYSR"/>
    <property type="match status" value="1"/>
</dbReference>
<dbReference type="InterPro" id="IPR036388">
    <property type="entry name" value="WH-like_DNA-bd_sf"/>
</dbReference>
<evidence type="ECO:0000256" key="2">
    <source>
        <dbReference type="ARBA" id="ARBA00023015"/>
    </source>
</evidence>
<evidence type="ECO:0000259" key="5">
    <source>
        <dbReference type="PROSITE" id="PS50931"/>
    </source>
</evidence>
<dbReference type="RefSeq" id="WP_147069594.1">
    <property type="nucleotide sequence ID" value="NZ_AP021884.1"/>
</dbReference>
<proteinExistence type="inferred from homology"/>
<dbReference type="InterPro" id="IPR036390">
    <property type="entry name" value="WH_DNA-bd_sf"/>
</dbReference>
<dbReference type="CDD" id="cd08419">
    <property type="entry name" value="PBP2_CbbR_RubisCO_like"/>
    <property type="match status" value="1"/>
</dbReference>
<dbReference type="SUPFAM" id="SSF53850">
    <property type="entry name" value="Periplasmic binding protein-like II"/>
    <property type="match status" value="1"/>
</dbReference>
<evidence type="ECO:0000313" key="6">
    <source>
        <dbReference type="EMBL" id="GEP28910.1"/>
    </source>
</evidence>
<dbReference type="Gene3D" id="1.10.10.10">
    <property type="entry name" value="Winged helix-like DNA-binding domain superfamily/Winged helix DNA-binding domain"/>
    <property type="match status" value="1"/>
</dbReference>
<dbReference type="PRINTS" id="PR00039">
    <property type="entry name" value="HTHLYSR"/>
</dbReference>
<comment type="caution">
    <text evidence="6">The sequence shown here is derived from an EMBL/GenBank/DDBJ whole genome shotgun (WGS) entry which is preliminary data.</text>
</comment>
<dbReference type="Pfam" id="PF03466">
    <property type="entry name" value="LysR_substrate"/>
    <property type="match status" value="1"/>
</dbReference>
<dbReference type="EMBL" id="BKAD01000001">
    <property type="protein sequence ID" value="GEP28910.1"/>
    <property type="molecule type" value="Genomic_DNA"/>
</dbReference>
<dbReference type="OrthoDB" id="9785745at2"/>
<dbReference type="FunFam" id="1.10.10.10:FF:000001">
    <property type="entry name" value="LysR family transcriptional regulator"/>
    <property type="match status" value="1"/>
</dbReference>
<dbReference type="Pfam" id="PF00126">
    <property type="entry name" value="HTH_1"/>
    <property type="match status" value="1"/>
</dbReference>
<feature type="domain" description="HTH lysR-type" evidence="5">
    <location>
        <begin position="4"/>
        <end position="61"/>
    </location>
</feature>
<protein>
    <submittedName>
        <fullName evidence="6">LysR family transcriptional regulator</fullName>
    </submittedName>
</protein>
<evidence type="ECO:0000313" key="7">
    <source>
        <dbReference type="Proteomes" id="UP000321337"/>
    </source>
</evidence>
<dbReference type="InterPro" id="IPR000847">
    <property type="entry name" value="LysR_HTH_N"/>
</dbReference>
<dbReference type="PANTHER" id="PTHR30126:SF5">
    <property type="entry name" value="HTH-TYPE TRANSCRIPTIONAL ACTIVATOR CMPR"/>
    <property type="match status" value="1"/>
</dbReference>
<dbReference type="PANTHER" id="PTHR30126">
    <property type="entry name" value="HTH-TYPE TRANSCRIPTIONAL REGULATOR"/>
    <property type="match status" value="1"/>
</dbReference>
<accession>A0A512L361</accession>
<dbReference type="AlphaFoldDB" id="A0A512L361"/>
<evidence type="ECO:0000256" key="4">
    <source>
        <dbReference type="ARBA" id="ARBA00023163"/>
    </source>
</evidence>
<dbReference type="GO" id="GO:0003700">
    <property type="term" value="F:DNA-binding transcription factor activity"/>
    <property type="evidence" value="ECO:0007669"/>
    <property type="project" value="InterPro"/>
</dbReference>
<dbReference type="GO" id="GO:0000976">
    <property type="term" value="F:transcription cis-regulatory region binding"/>
    <property type="evidence" value="ECO:0007669"/>
    <property type="project" value="TreeGrafter"/>
</dbReference>
<dbReference type="InterPro" id="IPR005119">
    <property type="entry name" value="LysR_subst-bd"/>
</dbReference>
<keyword evidence="3" id="KW-0238">DNA-binding</keyword>
<keyword evidence="4" id="KW-0804">Transcription</keyword>
<dbReference type="Proteomes" id="UP000321337">
    <property type="component" value="Unassembled WGS sequence"/>
</dbReference>